<dbReference type="InterPro" id="IPR012337">
    <property type="entry name" value="RNaseH-like_sf"/>
</dbReference>
<dbReference type="InterPro" id="IPR005135">
    <property type="entry name" value="Endo/exonuclease/phosphatase"/>
</dbReference>
<feature type="region of interest" description="Disordered" evidence="1">
    <location>
        <begin position="637"/>
        <end position="702"/>
    </location>
</feature>
<evidence type="ECO:0000259" key="2">
    <source>
        <dbReference type="Pfam" id="PF03372"/>
    </source>
</evidence>
<dbReference type="Proteomes" id="UP000188533">
    <property type="component" value="Unassembled WGS sequence"/>
</dbReference>
<feature type="compositionally biased region" description="Basic and acidic residues" evidence="1">
    <location>
        <begin position="680"/>
        <end position="697"/>
    </location>
</feature>
<proteinExistence type="predicted"/>
<reference evidence="3 4" key="2">
    <citation type="submission" date="2017-02" db="EMBL/GenBank/DDBJ databases">
        <title>A genome survey and senescence transcriptome analysis in Lentinula edodes.</title>
        <authorList>
            <person name="Sakamoto Y."/>
            <person name="Nakade K."/>
            <person name="Sato S."/>
            <person name="Yoshida Y."/>
            <person name="Miyazaki K."/>
            <person name="Natsume S."/>
            <person name="Konno N."/>
        </authorList>
    </citation>
    <scope>NUCLEOTIDE SEQUENCE [LARGE SCALE GENOMIC DNA]</scope>
    <source>
        <strain evidence="3 4">NBRC 111202</strain>
    </source>
</reference>
<accession>A0A1Q3EL10</accession>
<protein>
    <submittedName>
        <fullName evidence="3">Ribonuclease H-like partial</fullName>
    </submittedName>
</protein>
<dbReference type="InterPro" id="IPR036397">
    <property type="entry name" value="RNaseH_sf"/>
</dbReference>
<dbReference type="InterPro" id="IPR036691">
    <property type="entry name" value="Endo/exonu/phosph_ase_sf"/>
</dbReference>
<dbReference type="SUPFAM" id="SSF56219">
    <property type="entry name" value="DNase I-like"/>
    <property type="match status" value="1"/>
</dbReference>
<reference evidence="3 4" key="1">
    <citation type="submission" date="2016-08" db="EMBL/GenBank/DDBJ databases">
        <authorList>
            <consortium name="Lentinula edodes genome sequencing consortium"/>
            <person name="Sakamoto Y."/>
            <person name="Nakade K."/>
            <person name="Sato S."/>
            <person name="Yoshida Y."/>
            <person name="Miyazaki K."/>
            <person name="Natsume S."/>
            <person name="Konno N."/>
        </authorList>
    </citation>
    <scope>NUCLEOTIDE SEQUENCE [LARGE SCALE GENOMIC DNA]</scope>
    <source>
        <strain evidence="3 4">NBRC 111202</strain>
    </source>
</reference>
<evidence type="ECO:0000256" key="1">
    <source>
        <dbReference type="SAM" id="MobiDB-lite"/>
    </source>
</evidence>
<dbReference type="EMBL" id="BDGU01000528">
    <property type="protein sequence ID" value="GAW07890.1"/>
    <property type="molecule type" value="Genomic_DNA"/>
</dbReference>
<dbReference type="Gene3D" id="3.60.10.10">
    <property type="entry name" value="Endonuclease/exonuclease/phosphatase"/>
    <property type="match status" value="1"/>
</dbReference>
<dbReference type="AlphaFoldDB" id="A0A1Q3EL10"/>
<evidence type="ECO:0000313" key="3">
    <source>
        <dbReference type="EMBL" id="GAW07890.1"/>
    </source>
</evidence>
<feature type="domain" description="Endonuclease/exonuclease/phosphatase" evidence="2">
    <location>
        <begin position="179"/>
        <end position="412"/>
    </location>
</feature>
<name>A0A1Q3EL10_LENED</name>
<dbReference type="Gene3D" id="3.30.420.10">
    <property type="entry name" value="Ribonuclease H-like superfamily/Ribonuclease H"/>
    <property type="match status" value="1"/>
</dbReference>
<gene>
    <name evidence="3" type="ORF">LENED_009915</name>
</gene>
<organism evidence="3 4">
    <name type="scientific">Lentinula edodes</name>
    <name type="common">Shiitake mushroom</name>
    <name type="synonym">Lentinus edodes</name>
    <dbReference type="NCBI Taxonomy" id="5353"/>
    <lineage>
        <taxon>Eukaryota</taxon>
        <taxon>Fungi</taxon>
        <taxon>Dikarya</taxon>
        <taxon>Basidiomycota</taxon>
        <taxon>Agaricomycotina</taxon>
        <taxon>Agaricomycetes</taxon>
        <taxon>Agaricomycetidae</taxon>
        <taxon>Agaricales</taxon>
        <taxon>Marasmiineae</taxon>
        <taxon>Omphalotaceae</taxon>
        <taxon>Lentinula</taxon>
    </lineage>
</organism>
<dbReference type="GO" id="GO:0003676">
    <property type="term" value="F:nucleic acid binding"/>
    <property type="evidence" value="ECO:0007669"/>
    <property type="project" value="InterPro"/>
</dbReference>
<sequence length="758" mass="81931">MPKHATVDFAQPAAKCARHDPAYTDVLVEGVKSDEGTASLVRKILNATNTAFPTVIAGYRMNDPSLPPHVVVRFKAADSASQFVWIVTERCPRGLQGCRVSLMQHPSPQSTHSYEFLQPKNSGIGNQQSIRAPGYGPPDDISGLGSGPMGCDSCEQLDDSTTTFSSSTTHPQFITVVGWNIHGRLILKLHDPVFLQYIEKFDIVMVEETWLRPGQEDSLPLPKGYDIISSPCPDRLQLKRVGGGVAAIFRSSLDIDARPDLSAPDVVVVETPDYFLIGGYLLPSGSPYGDWSEIDPKESMASVITRCCSSSKPVFVLADLNGRTGNHVCCADSPPRSSLDTVSNARGNWILQLGVDNGLHILNGTSFESSSLGQLTSFQPMDASVIDYVLASTVDNLCPGAMSISKSLLSDHAALELTIPYHPHVTQPVLGNPVSEPPASHHLPPMSLDTLVQDALAVIPTTAQAIDNLYGPTFADNGTLTVYLAASCSRCRDGATQAALSSYWGVNNIHNACYRISATPKPTANRAILCATILALQAAAQRPEKRLLLYTSSEYLICSFCFWAADNAEHAWDCAHSDVIKLAVSLLCSRIAPVEFRKATGKLNGHLCKALELASKAAKDAGASTWVLPADHPLSQPTLGYPGVERSGTRKVSTNLPEHAPVNAKSIGAPHDPDQEEDDAPTRESHRGRDREREHQRANMSRLISCNSAHSFWGYVRERTDAKKRPVRVTASQLHDVFKARLNPLPGPPNTLTTTSGS</sequence>
<dbReference type="Pfam" id="PF03372">
    <property type="entry name" value="Exo_endo_phos"/>
    <property type="match status" value="1"/>
</dbReference>
<comment type="caution">
    <text evidence="3">The sequence shown here is derived from an EMBL/GenBank/DDBJ whole genome shotgun (WGS) entry which is preliminary data.</text>
</comment>
<evidence type="ECO:0000313" key="4">
    <source>
        <dbReference type="Proteomes" id="UP000188533"/>
    </source>
</evidence>
<dbReference type="SUPFAM" id="SSF53098">
    <property type="entry name" value="Ribonuclease H-like"/>
    <property type="match status" value="1"/>
</dbReference>
<dbReference type="GO" id="GO:0003824">
    <property type="term" value="F:catalytic activity"/>
    <property type="evidence" value="ECO:0007669"/>
    <property type="project" value="InterPro"/>
</dbReference>
<keyword evidence="4" id="KW-1185">Reference proteome</keyword>